<dbReference type="STRING" id="324925.Ppha_0802"/>
<evidence type="ECO:0000313" key="4">
    <source>
        <dbReference type="Proteomes" id="UP000002724"/>
    </source>
</evidence>
<dbReference type="AlphaFoldDB" id="B4SEK0"/>
<dbReference type="EMBL" id="CP001110">
    <property type="protein sequence ID" value="ACF43092.1"/>
    <property type="molecule type" value="Genomic_DNA"/>
</dbReference>
<dbReference type="OrthoDB" id="598447at2"/>
<gene>
    <name evidence="3" type="ordered locus">Ppha_0802</name>
</gene>
<protein>
    <submittedName>
        <fullName evidence="3">Uncharacterized protein</fullName>
    </submittedName>
</protein>
<dbReference type="InterPro" id="IPR018705">
    <property type="entry name" value="DUF2134_membrane"/>
</dbReference>
<dbReference type="InterPro" id="IPR012495">
    <property type="entry name" value="TadE-like_dom"/>
</dbReference>
<feature type="domain" description="TadE-like" evidence="1">
    <location>
        <begin position="22"/>
        <end position="57"/>
    </location>
</feature>
<reference evidence="3 4" key="1">
    <citation type="submission" date="2008-06" db="EMBL/GenBank/DDBJ databases">
        <title>Complete sequence of Pelodictyon phaeoclathratiforme BU-1.</title>
        <authorList>
            <consortium name="US DOE Joint Genome Institute"/>
            <person name="Lucas S."/>
            <person name="Copeland A."/>
            <person name="Lapidus A."/>
            <person name="Glavina del Rio T."/>
            <person name="Dalin E."/>
            <person name="Tice H."/>
            <person name="Bruce D."/>
            <person name="Goodwin L."/>
            <person name="Pitluck S."/>
            <person name="Schmutz J."/>
            <person name="Larimer F."/>
            <person name="Land M."/>
            <person name="Hauser L."/>
            <person name="Kyrpides N."/>
            <person name="Mikhailova N."/>
            <person name="Liu Z."/>
            <person name="Li T."/>
            <person name="Zhao F."/>
            <person name="Overmann J."/>
            <person name="Bryant D.A."/>
            <person name="Richardson P."/>
        </authorList>
    </citation>
    <scope>NUCLEOTIDE SEQUENCE [LARGE SCALE GENOMIC DNA]</scope>
    <source>
        <strain evidence="4">DSM 5477 / BU-1</strain>
    </source>
</reference>
<dbReference type="KEGG" id="pph:Ppha_0802"/>
<evidence type="ECO:0000259" key="1">
    <source>
        <dbReference type="Pfam" id="PF07811"/>
    </source>
</evidence>
<keyword evidence="4" id="KW-1185">Reference proteome</keyword>
<dbReference type="HOGENOM" id="CLU_1531137_0_0_10"/>
<evidence type="ECO:0000259" key="2">
    <source>
        <dbReference type="Pfam" id="PF09977"/>
    </source>
</evidence>
<dbReference type="Pfam" id="PF09977">
    <property type="entry name" value="Tad_C"/>
    <property type="match status" value="1"/>
</dbReference>
<feature type="domain" description="DUF2134" evidence="2">
    <location>
        <begin position="59"/>
        <end position="157"/>
    </location>
</feature>
<sequence precursor="true">MIRSHSITKRLYGQRGTVVILFALLLPVLLGFAALAIDLARLSLTRVELQNAADAAALAGAHSLGDVLSPHWTSAADTALVWAQHNVAYGSKIKDATIETVYWPSMRPSTSAPVAGDAPAIRAMITIDSTHNCGPCKFFFAPFLGIAIKDVQASAIAVLLKPTGGGGASIPKLVQ</sequence>
<dbReference type="RefSeq" id="WP_012507587.1">
    <property type="nucleotide sequence ID" value="NC_011060.1"/>
</dbReference>
<proteinExistence type="predicted"/>
<evidence type="ECO:0000313" key="3">
    <source>
        <dbReference type="EMBL" id="ACF43092.1"/>
    </source>
</evidence>
<dbReference type="eggNOG" id="COG4961">
    <property type="taxonomic scope" value="Bacteria"/>
</dbReference>
<dbReference type="Pfam" id="PF07811">
    <property type="entry name" value="TadE"/>
    <property type="match status" value="1"/>
</dbReference>
<organism evidence="3 4">
    <name type="scientific">Pelodictyon phaeoclathratiforme (strain DSM 5477 / BU-1)</name>
    <dbReference type="NCBI Taxonomy" id="324925"/>
    <lineage>
        <taxon>Bacteria</taxon>
        <taxon>Pseudomonadati</taxon>
        <taxon>Chlorobiota</taxon>
        <taxon>Chlorobiia</taxon>
        <taxon>Chlorobiales</taxon>
        <taxon>Chlorobiaceae</taxon>
        <taxon>Chlorobium/Pelodictyon group</taxon>
        <taxon>Pelodictyon</taxon>
    </lineage>
</organism>
<accession>B4SEK0</accession>
<name>B4SEK0_PELPB</name>
<dbReference type="Proteomes" id="UP000002724">
    <property type="component" value="Chromosome"/>
</dbReference>